<evidence type="ECO:0000313" key="4">
    <source>
        <dbReference type="EMBL" id="GAA3606062.1"/>
    </source>
</evidence>
<dbReference type="PRINTS" id="PR01438">
    <property type="entry name" value="UNVRSLSTRESS"/>
</dbReference>
<dbReference type="PANTHER" id="PTHR46268">
    <property type="entry name" value="STRESS RESPONSE PROTEIN NHAX"/>
    <property type="match status" value="1"/>
</dbReference>
<comment type="caution">
    <text evidence="4">The sequence shown here is derived from an EMBL/GenBank/DDBJ whole genome shotgun (WGS) entry which is preliminary data.</text>
</comment>
<dbReference type="Gene3D" id="3.40.50.620">
    <property type="entry name" value="HUPs"/>
    <property type="match status" value="2"/>
</dbReference>
<evidence type="ECO:0000313" key="5">
    <source>
        <dbReference type="Proteomes" id="UP001501074"/>
    </source>
</evidence>
<keyword evidence="5" id="KW-1185">Reference proteome</keyword>
<feature type="compositionally biased region" description="Basic and acidic residues" evidence="2">
    <location>
        <begin position="42"/>
        <end position="60"/>
    </location>
</feature>
<feature type="domain" description="UspA" evidence="3">
    <location>
        <begin position="8"/>
        <end position="144"/>
    </location>
</feature>
<reference evidence="5" key="1">
    <citation type="journal article" date="2019" name="Int. J. Syst. Evol. Microbiol.">
        <title>The Global Catalogue of Microorganisms (GCM) 10K type strain sequencing project: providing services to taxonomists for standard genome sequencing and annotation.</title>
        <authorList>
            <consortium name="The Broad Institute Genomics Platform"/>
            <consortium name="The Broad Institute Genome Sequencing Center for Infectious Disease"/>
            <person name="Wu L."/>
            <person name="Ma J."/>
        </authorList>
    </citation>
    <scope>NUCLEOTIDE SEQUENCE [LARGE SCALE GENOMIC DNA]</scope>
    <source>
        <strain evidence="5">JCM 16902</strain>
    </source>
</reference>
<name>A0ABP6ZDZ3_9ACTN</name>
<accession>A0ABP6ZDZ3</accession>
<evidence type="ECO:0000256" key="2">
    <source>
        <dbReference type="SAM" id="MobiDB-lite"/>
    </source>
</evidence>
<dbReference type="Pfam" id="PF00582">
    <property type="entry name" value="Usp"/>
    <property type="match status" value="2"/>
</dbReference>
<protein>
    <submittedName>
        <fullName evidence="4">Universal stress protein</fullName>
    </submittedName>
</protein>
<feature type="domain" description="UspA" evidence="3">
    <location>
        <begin position="158"/>
        <end position="270"/>
    </location>
</feature>
<dbReference type="Proteomes" id="UP001501074">
    <property type="component" value="Unassembled WGS sequence"/>
</dbReference>
<dbReference type="InterPro" id="IPR014729">
    <property type="entry name" value="Rossmann-like_a/b/a_fold"/>
</dbReference>
<sequence>MNGEHTPRIVAGFDGRWQHTRLLDRAAQEAERRHLPLTLITDLRRRSSTGHDPRGPHQDDAPGVVAAWRQLTDAVEALRLRYPLPSISGYCLDDEDIKPDAFPISAARLLVIGSAGRYQAPACEPGSVSAGLVRAAKCPVLVVPEDASPRPVGAHPFILAAVGSHESDAQVVKAAAEEARRRGYELQVLHVEPSHSNAGWGVHDAVGSLRDVQFNVVRTTGDPGAALAELGRGAELLVVGSRPGELYRPIRESVSRDVLMQPPCPVLAVPRELPVSSAMS</sequence>
<evidence type="ECO:0000256" key="1">
    <source>
        <dbReference type="ARBA" id="ARBA00008791"/>
    </source>
</evidence>
<feature type="region of interest" description="Disordered" evidence="2">
    <location>
        <begin position="41"/>
        <end position="61"/>
    </location>
</feature>
<dbReference type="SUPFAM" id="SSF52402">
    <property type="entry name" value="Adenine nucleotide alpha hydrolases-like"/>
    <property type="match status" value="2"/>
</dbReference>
<dbReference type="InterPro" id="IPR006016">
    <property type="entry name" value="UspA"/>
</dbReference>
<dbReference type="PANTHER" id="PTHR46268:SF6">
    <property type="entry name" value="UNIVERSAL STRESS PROTEIN UP12"/>
    <property type="match status" value="1"/>
</dbReference>
<gene>
    <name evidence="4" type="ORF">GCM10022223_22390</name>
</gene>
<dbReference type="InterPro" id="IPR006015">
    <property type="entry name" value="Universal_stress_UspA"/>
</dbReference>
<dbReference type="CDD" id="cd00293">
    <property type="entry name" value="USP-like"/>
    <property type="match status" value="1"/>
</dbReference>
<comment type="similarity">
    <text evidence="1">Belongs to the universal stress protein A family.</text>
</comment>
<evidence type="ECO:0000259" key="3">
    <source>
        <dbReference type="Pfam" id="PF00582"/>
    </source>
</evidence>
<dbReference type="RefSeq" id="WP_231483224.1">
    <property type="nucleotide sequence ID" value="NZ_BAAAZO010000003.1"/>
</dbReference>
<proteinExistence type="inferred from homology"/>
<organism evidence="4 5">
    <name type="scientific">Kineosporia mesophila</name>
    <dbReference type="NCBI Taxonomy" id="566012"/>
    <lineage>
        <taxon>Bacteria</taxon>
        <taxon>Bacillati</taxon>
        <taxon>Actinomycetota</taxon>
        <taxon>Actinomycetes</taxon>
        <taxon>Kineosporiales</taxon>
        <taxon>Kineosporiaceae</taxon>
        <taxon>Kineosporia</taxon>
    </lineage>
</organism>
<dbReference type="EMBL" id="BAAAZO010000003">
    <property type="protein sequence ID" value="GAA3606062.1"/>
    <property type="molecule type" value="Genomic_DNA"/>
</dbReference>